<dbReference type="GO" id="GO:0006518">
    <property type="term" value="P:peptide metabolic process"/>
    <property type="evidence" value="ECO:0007669"/>
    <property type="project" value="TreeGrafter"/>
</dbReference>
<evidence type="ECO:0000313" key="10">
    <source>
        <dbReference type="Proteomes" id="UP000262195"/>
    </source>
</evidence>
<dbReference type="Pfam" id="PF08439">
    <property type="entry name" value="Peptidase_M3_N"/>
    <property type="match status" value="1"/>
</dbReference>
<evidence type="ECO:0000259" key="7">
    <source>
        <dbReference type="Pfam" id="PF01432"/>
    </source>
</evidence>
<dbReference type="GO" id="GO:0046872">
    <property type="term" value="F:metal ion binding"/>
    <property type="evidence" value="ECO:0007669"/>
    <property type="project" value="UniProtKB-UniRule"/>
</dbReference>
<dbReference type="CDD" id="cd09608">
    <property type="entry name" value="M3B_PepF"/>
    <property type="match status" value="1"/>
</dbReference>
<dbReference type="Pfam" id="PF01432">
    <property type="entry name" value="Peptidase_M3"/>
    <property type="match status" value="1"/>
</dbReference>
<dbReference type="Gene3D" id="1.10.1370.20">
    <property type="entry name" value="Oligoendopeptidase f, C-terminal domain"/>
    <property type="match status" value="1"/>
</dbReference>
<dbReference type="Gene3D" id="1.20.140.70">
    <property type="entry name" value="Oligopeptidase f, N-terminal domain"/>
    <property type="match status" value="1"/>
</dbReference>
<feature type="domain" description="Oligopeptidase F N-terminal" evidence="8">
    <location>
        <begin position="120"/>
        <end position="188"/>
    </location>
</feature>
<dbReference type="InterPro" id="IPR045090">
    <property type="entry name" value="Pept_M3A_M3B"/>
</dbReference>
<keyword evidence="4 6" id="KW-0862">Zinc</keyword>
<dbReference type="Proteomes" id="UP000262195">
    <property type="component" value="Unassembled WGS sequence"/>
</dbReference>
<evidence type="ECO:0000256" key="4">
    <source>
        <dbReference type="ARBA" id="ARBA00022833"/>
    </source>
</evidence>
<dbReference type="EMBL" id="DQHO01000016">
    <property type="protein sequence ID" value="HCS93514.1"/>
    <property type="molecule type" value="Genomic_DNA"/>
</dbReference>
<dbReference type="SUPFAM" id="SSF55486">
    <property type="entry name" value="Metalloproteases ('zincins'), catalytic domain"/>
    <property type="match status" value="1"/>
</dbReference>
<name>A0A3D4S3W2_9ENTE</name>
<dbReference type="Gene3D" id="1.10.287.830">
    <property type="entry name" value="putative peptidase helix hairpin domain like"/>
    <property type="match status" value="1"/>
</dbReference>
<evidence type="ECO:0000256" key="6">
    <source>
        <dbReference type="RuleBase" id="RU368091"/>
    </source>
</evidence>
<evidence type="ECO:0000313" key="9">
    <source>
        <dbReference type="EMBL" id="HCS93514.1"/>
    </source>
</evidence>
<keyword evidence="2 6" id="KW-0479">Metal-binding</keyword>
<evidence type="ECO:0000256" key="2">
    <source>
        <dbReference type="ARBA" id="ARBA00022723"/>
    </source>
</evidence>
<keyword evidence="5 6" id="KW-0482">Metalloprotease</keyword>
<dbReference type="NCBIfam" id="TIGR00181">
    <property type="entry name" value="pepF"/>
    <property type="match status" value="1"/>
</dbReference>
<protein>
    <recommendedName>
        <fullName evidence="6">Oligopeptidase F</fullName>
        <ecNumber evidence="6">3.4.24.-</ecNumber>
    </recommendedName>
</protein>
<evidence type="ECO:0000259" key="8">
    <source>
        <dbReference type="Pfam" id="PF08439"/>
    </source>
</evidence>
<organism evidence="9 10">
    <name type="scientific">Bavariicoccus seileri</name>
    <dbReference type="NCBI Taxonomy" id="549685"/>
    <lineage>
        <taxon>Bacteria</taxon>
        <taxon>Bacillati</taxon>
        <taxon>Bacillota</taxon>
        <taxon>Bacilli</taxon>
        <taxon>Lactobacillales</taxon>
        <taxon>Enterococcaceae</taxon>
        <taxon>Bavariicoccus</taxon>
    </lineage>
</organism>
<evidence type="ECO:0000256" key="3">
    <source>
        <dbReference type="ARBA" id="ARBA00022801"/>
    </source>
</evidence>
<dbReference type="EC" id="3.4.24.-" evidence="6"/>
<keyword evidence="1 6" id="KW-0645">Protease</keyword>
<keyword evidence="3 6" id="KW-0378">Hydrolase</keyword>
<comment type="caution">
    <text evidence="9">The sequence shown here is derived from an EMBL/GenBank/DDBJ whole genome shotgun (WGS) entry which is preliminary data.</text>
</comment>
<dbReference type="PANTHER" id="PTHR11804:SF84">
    <property type="entry name" value="SACCHAROLYSIN"/>
    <property type="match status" value="1"/>
</dbReference>
<accession>A0A3D4S3W2</accession>
<dbReference type="InterPro" id="IPR042088">
    <property type="entry name" value="OligoPept_F_C"/>
</dbReference>
<comment type="similarity">
    <text evidence="6">Belongs to the peptidase M3B family.</text>
</comment>
<comment type="function">
    <text evidence="6">Has oligopeptidase activity and degrades a variety of small bioactive peptides.</text>
</comment>
<dbReference type="InterPro" id="IPR013647">
    <property type="entry name" value="OligopepF_N_dom"/>
</dbReference>
<dbReference type="AlphaFoldDB" id="A0A3D4S3W2"/>
<dbReference type="PANTHER" id="PTHR11804">
    <property type="entry name" value="PROTEASE M3 THIMET OLIGOPEPTIDASE-RELATED"/>
    <property type="match status" value="1"/>
</dbReference>
<proteinExistence type="inferred from homology"/>
<dbReference type="InterPro" id="IPR001567">
    <property type="entry name" value="Pept_M3A_M3B_dom"/>
</dbReference>
<dbReference type="GO" id="GO:0006508">
    <property type="term" value="P:proteolysis"/>
    <property type="evidence" value="ECO:0007669"/>
    <property type="project" value="UniProtKB-KW"/>
</dbReference>
<feature type="domain" description="Peptidase M3A/M3B catalytic" evidence="7">
    <location>
        <begin position="210"/>
        <end position="589"/>
    </location>
</feature>
<dbReference type="STRING" id="1121105.GCA_000421665_01075"/>
<evidence type="ECO:0000256" key="1">
    <source>
        <dbReference type="ARBA" id="ARBA00022670"/>
    </source>
</evidence>
<evidence type="ECO:0000256" key="5">
    <source>
        <dbReference type="ARBA" id="ARBA00023049"/>
    </source>
</evidence>
<comment type="cofactor">
    <cofactor evidence="6">
        <name>Zn(2+)</name>
        <dbReference type="ChEBI" id="CHEBI:29105"/>
    </cofactor>
    <text evidence="6">Binds 1 zinc ion.</text>
</comment>
<sequence length="608" mass="69435">MSKEQNNSKILLREDVPAELTWDTTLIYPSDEAAEAAISAVKDKSEKIEGFKGHLADASDTLADAIETILDVYRQVEKAYVYSHLKYDQDTTNTKYQGLQQQALSVFTQVSGSSAFFEPEVLAIPLDKLEGFVAENDRLKPYKHYLDQLTVNKDHVLSADQETILANAEAVFSGASQTYNILTNADLDLGEVKDEDGNIVPLTHGLFGSLLRSKNREVREEVYNQLYDRFESIKNTTASTLATHVKKHNFNATTRGYSSARQASLAQNFIPESVYETLVEEVNRHLPLLHRYVALRKKALKLDEIKMSDMYVPLNPDHDQKLTFDEARDIALKALAPFGEDYVEILNEGFANRWIDIKENKGKRSGAYSSGMYDTVPYILLNWQDDFSQLFTLVHEFGHSAHSYYTRHNQPYVYGDYPIFLAEIASTTNECVLTEHLLNTETDPKTRLAVLNDYLDRFKSTVFRQTQFAEFEQYIHAADQAGKPLTVDFLSDYYGELNKRYYGNDVTYDDHIKYEWSRIPHFYYNFYVYQYSTGLAAATTLADKILTEGDSAVEAYKNYLKAGSSDYPIDVMKSAGVDMTSPDYLRHAFKVFEKRLDELEELLEEVGK</sequence>
<reference evidence="9 10" key="1">
    <citation type="journal article" date="2018" name="Nat. Biotechnol.">
        <title>A standardized bacterial taxonomy based on genome phylogeny substantially revises the tree of life.</title>
        <authorList>
            <person name="Parks D.H."/>
            <person name="Chuvochina M."/>
            <person name="Waite D.W."/>
            <person name="Rinke C."/>
            <person name="Skarshewski A."/>
            <person name="Chaumeil P.A."/>
            <person name="Hugenholtz P."/>
        </authorList>
    </citation>
    <scope>NUCLEOTIDE SEQUENCE [LARGE SCALE GENOMIC DNA]</scope>
    <source>
        <strain evidence="9">UBA11306</strain>
    </source>
</reference>
<dbReference type="InterPro" id="IPR004438">
    <property type="entry name" value="Peptidase_M3B"/>
</dbReference>
<gene>
    <name evidence="9" type="primary">pepF</name>
    <name evidence="9" type="ORF">DIW15_02250</name>
</gene>
<dbReference type="GO" id="GO:0004222">
    <property type="term" value="F:metalloendopeptidase activity"/>
    <property type="evidence" value="ECO:0007669"/>
    <property type="project" value="UniProtKB-UniRule"/>
</dbReference>